<dbReference type="Proteomes" id="UP001596060">
    <property type="component" value="Unassembled WGS sequence"/>
</dbReference>
<dbReference type="Gene3D" id="1.10.1200.10">
    <property type="entry name" value="ACP-like"/>
    <property type="match status" value="1"/>
</dbReference>
<dbReference type="EMBL" id="JBHSLU010000069">
    <property type="protein sequence ID" value="MFC5507743.1"/>
    <property type="molecule type" value="Genomic_DNA"/>
</dbReference>
<sequence>MDERAVYAGLTQIFRDLFNDDTIVLSAETSAADIEGWDSFNNITLMVAAETEFGVKLRSDEIENLSNIGDLVRAIERQGVKTDSR</sequence>
<dbReference type="Pfam" id="PF00550">
    <property type="entry name" value="PP-binding"/>
    <property type="match status" value="1"/>
</dbReference>
<evidence type="ECO:0000259" key="1">
    <source>
        <dbReference type="PROSITE" id="PS50075"/>
    </source>
</evidence>
<keyword evidence="3" id="KW-1185">Reference proteome</keyword>
<dbReference type="InterPro" id="IPR009081">
    <property type="entry name" value="PP-bd_ACP"/>
</dbReference>
<reference evidence="3" key="1">
    <citation type="journal article" date="2019" name="Int. J. Syst. Evol. Microbiol.">
        <title>The Global Catalogue of Microorganisms (GCM) 10K type strain sequencing project: providing services to taxonomists for standard genome sequencing and annotation.</title>
        <authorList>
            <consortium name="The Broad Institute Genomics Platform"/>
            <consortium name="The Broad Institute Genome Sequencing Center for Infectious Disease"/>
            <person name="Wu L."/>
            <person name="Ma J."/>
        </authorList>
    </citation>
    <scope>NUCLEOTIDE SEQUENCE [LARGE SCALE GENOMIC DNA]</scope>
    <source>
        <strain evidence="3">CCUG 43117</strain>
    </source>
</reference>
<feature type="domain" description="Carrier" evidence="1">
    <location>
        <begin position="1"/>
        <end position="79"/>
    </location>
</feature>
<evidence type="ECO:0000313" key="2">
    <source>
        <dbReference type="EMBL" id="MFC5507743.1"/>
    </source>
</evidence>
<gene>
    <name evidence="2" type="ORF">ACFPN9_21080</name>
</gene>
<organism evidence="2 3">
    <name type="scientific">Bosea massiliensis</name>
    <dbReference type="NCBI Taxonomy" id="151419"/>
    <lineage>
        <taxon>Bacteria</taxon>
        <taxon>Pseudomonadati</taxon>
        <taxon>Pseudomonadota</taxon>
        <taxon>Alphaproteobacteria</taxon>
        <taxon>Hyphomicrobiales</taxon>
        <taxon>Boseaceae</taxon>
        <taxon>Bosea</taxon>
    </lineage>
</organism>
<name>A0ABW0P7E3_9HYPH</name>
<dbReference type="PROSITE" id="PS50075">
    <property type="entry name" value="CARRIER"/>
    <property type="match status" value="1"/>
</dbReference>
<comment type="caution">
    <text evidence="2">The sequence shown here is derived from an EMBL/GenBank/DDBJ whole genome shotgun (WGS) entry which is preliminary data.</text>
</comment>
<accession>A0ABW0P7E3</accession>
<dbReference type="InterPro" id="IPR036736">
    <property type="entry name" value="ACP-like_sf"/>
</dbReference>
<dbReference type="RefSeq" id="WP_068078748.1">
    <property type="nucleotide sequence ID" value="NZ_JBHSLU010000069.1"/>
</dbReference>
<evidence type="ECO:0000313" key="3">
    <source>
        <dbReference type="Proteomes" id="UP001596060"/>
    </source>
</evidence>
<dbReference type="SUPFAM" id="SSF47336">
    <property type="entry name" value="ACP-like"/>
    <property type="match status" value="1"/>
</dbReference>
<protein>
    <submittedName>
        <fullName evidence="2">Acyl carrier protein</fullName>
    </submittedName>
</protein>
<proteinExistence type="predicted"/>